<dbReference type="Proteomes" id="UP001229421">
    <property type="component" value="Unassembled WGS sequence"/>
</dbReference>
<protein>
    <recommendedName>
        <fullName evidence="3">RNA-directed DNA polymerase, eukaryota, reverse transcriptase zinc-binding domain protein</fullName>
    </recommendedName>
</protein>
<comment type="caution">
    <text evidence="1">The sequence shown here is derived from an EMBL/GenBank/DDBJ whole genome shotgun (WGS) entry which is preliminary data.</text>
</comment>
<reference evidence="1" key="1">
    <citation type="journal article" date="2023" name="bioRxiv">
        <title>Improved chromosome-level genome assembly for marigold (Tagetes erecta).</title>
        <authorList>
            <person name="Jiang F."/>
            <person name="Yuan L."/>
            <person name="Wang S."/>
            <person name="Wang H."/>
            <person name="Xu D."/>
            <person name="Wang A."/>
            <person name="Fan W."/>
        </authorList>
    </citation>
    <scope>NUCLEOTIDE SEQUENCE</scope>
    <source>
        <strain evidence="1">WSJ</strain>
        <tissue evidence="1">Leaf</tissue>
    </source>
</reference>
<sequence>MLVVSIAFCKIIHNKQMSILIMKKHFVFSLIVYVNPSFPPDPLLSTTEFRPSTNPIPPFIRCSSPQPPYSSDNPFHLVNESDATILMGSKLGFDMTGTEEEVKRIIAEELEAGALTVREAAAKVIGNVAPDRRLLIMLKNIKQGIKAWRMAQKRITLSRSQDLKAKIEEWDRLGESRDLSELEKQELILAKSNLFNLELSSIQDLKQKARYRWACDGDENSSYFHKSIKIHIAKSRFNGLMVNNTWIEDPVEIKSLVRNFFMEKFNDEDRQRPKMSNLPLKKLLLHFSNFTHHLFA</sequence>
<gene>
    <name evidence="1" type="ORF">QVD17_41340</name>
</gene>
<organism evidence="1 2">
    <name type="scientific">Tagetes erecta</name>
    <name type="common">African marigold</name>
    <dbReference type="NCBI Taxonomy" id="13708"/>
    <lineage>
        <taxon>Eukaryota</taxon>
        <taxon>Viridiplantae</taxon>
        <taxon>Streptophyta</taxon>
        <taxon>Embryophyta</taxon>
        <taxon>Tracheophyta</taxon>
        <taxon>Spermatophyta</taxon>
        <taxon>Magnoliopsida</taxon>
        <taxon>eudicotyledons</taxon>
        <taxon>Gunneridae</taxon>
        <taxon>Pentapetalae</taxon>
        <taxon>asterids</taxon>
        <taxon>campanulids</taxon>
        <taxon>Asterales</taxon>
        <taxon>Asteraceae</taxon>
        <taxon>Asteroideae</taxon>
        <taxon>Heliantheae alliance</taxon>
        <taxon>Tageteae</taxon>
        <taxon>Tagetes</taxon>
    </lineage>
</organism>
<dbReference type="AlphaFoldDB" id="A0AAD8JWU3"/>
<evidence type="ECO:0000313" key="2">
    <source>
        <dbReference type="Proteomes" id="UP001229421"/>
    </source>
</evidence>
<proteinExistence type="predicted"/>
<keyword evidence="2" id="KW-1185">Reference proteome</keyword>
<name>A0AAD8JWU3_TARER</name>
<evidence type="ECO:0000313" key="1">
    <source>
        <dbReference type="EMBL" id="KAK1409060.1"/>
    </source>
</evidence>
<dbReference type="EMBL" id="JAUHHV010000011">
    <property type="protein sequence ID" value="KAK1409060.1"/>
    <property type="molecule type" value="Genomic_DNA"/>
</dbReference>
<evidence type="ECO:0008006" key="3">
    <source>
        <dbReference type="Google" id="ProtNLM"/>
    </source>
</evidence>
<accession>A0AAD8JWU3</accession>